<feature type="domain" description="Major facilitator superfamily (MFS) profile" evidence="7">
    <location>
        <begin position="1"/>
        <end position="375"/>
    </location>
</feature>
<dbReference type="PANTHER" id="PTHR23531:SF2">
    <property type="entry name" value="PERMEASE"/>
    <property type="match status" value="1"/>
</dbReference>
<dbReference type="PROSITE" id="PS50850">
    <property type="entry name" value="MFS"/>
    <property type="match status" value="1"/>
</dbReference>
<reference evidence="8 9" key="2">
    <citation type="submission" date="2020-06" db="EMBL/GenBank/DDBJ databases">
        <title>Complete Genome Sequence of Clostridium muelleri sp. nov. P21T, an Acid-Alcohol Producing Acetogen Isolated from Old Hay.</title>
        <authorList>
            <person name="Duncan K.E."/>
            <person name="Tanner R.S."/>
        </authorList>
    </citation>
    <scope>NUCLEOTIDE SEQUENCE [LARGE SCALE GENOMIC DNA]</scope>
    <source>
        <strain evidence="8 9">P21</strain>
    </source>
</reference>
<dbReference type="SUPFAM" id="SSF103473">
    <property type="entry name" value="MFS general substrate transporter"/>
    <property type="match status" value="1"/>
</dbReference>
<feature type="transmembrane region" description="Helical" evidence="6">
    <location>
        <begin position="258"/>
        <end position="276"/>
    </location>
</feature>
<dbReference type="GO" id="GO:0005886">
    <property type="term" value="C:plasma membrane"/>
    <property type="evidence" value="ECO:0007669"/>
    <property type="project" value="UniProtKB-SubCell"/>
</dbReference>
<protein>
    <submittedName>
        <fullName evidence="8">MFS transporter</fullName>
    </submittedName>
</protein>
<evidence type="ECO:0000313" key="8">
    <source>
        <dbReference type="EMBL" id="NMM62460.1"/>
    </source>
</evidence>
<dbReference type="PANTHER" id="PTHR23531">
    <property type="entry name" value="QUINOLENE RESISTANCE PROTEIN NORA"/>
    <property type="match status" value="1"/>
</dbReference>
<dbReference type="Gene3D" id="1.20.1250.20">
    <property type="entry name" value="MFS general substrate transporter like domains"/>
    <property type="match status" value="1"/>
</dbReference>
<evidence type="ECO:0000259" key="7">
    <source>
        <dbReference type="PROSITE" id="PS50850"/>
    </source>
</evidence>
<feature type="transmembrane region" description="Helical" evidence="6">
    <location>
        <begin position="282"/>
        <end position="306"/>
    </location>
</feature>
<dbReference type="Pfam" id="PF07690">
    <property type="entry name" value="MFS_1"/>
    <property type="match status" value="1"/>
</dbReference>
<organism evidence="8 9">
    <name type="scientific">Clostridium muellerianum</name>
    <dbReference type="NCBI Taxonomy" id="2716538"/>
    <lineage>
        <taxon>Bacteria</taxon>
        <taxon>Bacillati</taxon>
        <taxon>Bacillota</taxon>
        <taxon>Clostridia</taxon>
        <taxon>Eubacteriales</taxon>
        <taxon>Clostridiaceae</taxon>
        <taxon>Clostridium</taxon>
    </lineage>
</organism>
<keyword evidence="3 6" id="KW-0812">Transmembrane</keyword>
<feature type="transmembrane region" description="Helical" evidence="6">
    <location>
        <begin position="345"/>
        <end position="368"/>
    </location>
</feature>
<feature type="transmembrane region" description="Helical" evidence="6">
    <location>
        <begin position="87"/>
        <end position="109"/>
    </location>
</feature>
<feature type="transmembrane region" description="Helical" evidence="6">
    <location>
        <begin position="33"/>
        <end position="51"/>
    </location>
</feature>
<evidence type="ECO:0000256" key="1">
    <source>
        <dbReference type="ARBA" id="ARBA00004651"/>
    </source>
</evidence>
<proteinExistence type="predicted"/>
<feature type="transmembrane region" description="Helical" evidence="6">
    <location>
        <begin position="148"/>
        <end position="166"/>
    </location>
</feature>
<keyword evidence="5 6" id="KW-0472">Membrane</keyword>
<dbReference type="AlphaFoldDB" id="A0A7Y0HMS0"/>
<evidence type="ECO:0000313" key="9">
    <source>
        <dbReference type="Proteomes" id="UP000537131"/>
    </source>
</evidence>
<gene>
    <name evidence="8" type="ORF">HBE96_07100</name>
</gene>
<dbReference type="GO" id="GO:0022857">
    <property type="term" value="F:transmembrane transporter activity"/>
    <property type="evidence" value="ECO:0007669"/>
    <property type="project" value="InterPro"/>
</dbReference>
<comment type="caution">
    <text evidence="8">The sequence shown here is derived from an EMBL/GenBank/DDBJ whole genome shotgun (WGS) entry which is preliminary data.</text>
</comment>
<feature type="transmembrane region" description="Helical" evidence="6">
    <location>
        <begin position="318"/>
        <end position="339"/>
    </location>
</feature>
<evidence type="ECO:0000256" key="5">
    <source>
        <dbReference type="ARBA" id="ARBA00023136"/>
    </source>
</evidence>
<evidence type="ECO:0000256" key="6">
    <source>
        <dbReference type="SAM" id="Phobius"/>
    </source>
</evidence>
<keyword evidence="2" id="KW-0813">Transport</keyword>
<dbReference type="InterPro" id="IPR020846">
    <property type="entry name" value="MFS_dom"/>
</dbReference>
<evidence type="ECO:0000256" key="2">
    <source>
        <dbReference type="ARBA" id="ARBA00022448"/>
    </source>
</evidence>
<dbReference type="RefSeq" id="WP_169297135.1">
    <property type="nucleotide sequence ID" value="NZ_JABBNI010000013.1"/>
</dbReference>
<dbReference type="InterPro" id="IPR036259">
    <property type="entry name" value="MFS_trans_sf"/>
</dbReference>
<reference evidence="8 9" key="1">
    <citation type="submission" date="2020-04" db="EMBL/GenBank/DDBJ databases">
        <authorList>
            <person name="Doyle D.A."/>
        </authorList>
    </citation>
    <scope>NUCLEOTIDE SEQUENCE [LARGE SCALE GENOMIC DNA]</scope>
    <source>
        <strain evidence="8 9">P21</strain>
    </source>
</reference>
<feature type="transmembrane region" description="Helical" evidence="6">
    <location>
        <begin position="121"/>
        <end position="142"/>
    </location>
</feature>
<dbReference type="Proteomes" id="UP000537131">
    <property type="component" value="Unassembled WGS sequence"/>
</dbReference>
<comment type="subcellular location">
    <subcellularLocation>
        <location evidence="1">Cell membrane</location>
        <topology evidence="1">Multi-pass membrane protein</topology>
    </subcellularLocation>
</comment>
<feature type="transmembrane region" description="Helical" evidence="6">
    <location>
        <begin position="195"/>
        <end position="216"/>
    </location>
</feature>
<evidence type="ECO:0000256" key="4">
    <source>
        <dbReference type="ARBA" id="ARBA00022989"/>
    </source>
</evidence>
<feature type="transmembrane region" description="Helical" evidence="6">
    <location>
        <begin position="63"/>
        <end position="81"/>
    </location>
</feature>
<dbReference type="EMBL" id="JABBNI010000013">
    <property type="protein sequence ID" value="NMM62460.1"/>
    <property type="molecule type" value="Genomic_DNA"/>
</dbReference>
<sequence length="385" mass="42636">MLLSNLFIYLGFYMLVPTLPAYAKQTGGSNFEASLVVSLFSITSLLFRLLMGTLLDNIDIKPLLIIGSIILGASTLSYIWLPLTAIILVRIVQGIGWGIASTATAAIFTNIVPEKRRGEGMGYYSLSMIISMSLAPIVAITIMNLYSFKYISIISLALVIIDTLLIKTVSIHKKSSNNYKIKKSFSFLDLFEKKALLPSFLCFLLTITLCGIMSYIMLYGKEVKISNIWLYFIGHVTMILITRPFIGKIFDKKGHTVIVLPGAVSMIVGLIILSYTHGTTTLIIASLFYGLGYGAVQPSLQVWAVNRSPEHRKGAANGTFLSSMDLAFTLGSILLSFIAESKNYAFMYRFSAIFVVILLAVYGVSLFINLRQNKKYDLYEEEIAS</sequence>
<feature type="transmembrane region" description="Helical" evidence="6">
    <location>
        <begin position="228"/>
        <end position="246"/>
    </location>
</feature>
<accession>A0A7Y0HMS0</accession>
<keyword evidence="4 6" id="KW-1133">Transmembrane helix</keyword>
<evidence type="ECO:0000256" key="3">
    <source>
        <dbReference type="ARBA" id="ARBA00022692"/>
    </source>
</evidence>
<name>A0A7Y0HMS0_9CLOT</name>
<dbReference type="InterPro" id="IPR052714">
    <property type="entry name" value="MFS_Exporter"/>
</dbReference>
<dbReference type="InterPro" id="IPR011701">
    <property type="entry name" value="MFS"/>
</dbReference>
<dbReference type="CDD" id="cd17489">
    <property type="entry name" value="MFS_YfcJ_like"/>
    <property type="match status" value="1"/>
</dbReference>
<keyword evidence="9" id="KW-1185">Reference proteome</keyword>